<dbReference type="EMBL" id="QEFD01000153">
    <property type="protein sequence ID" value="PVU75222.1"/>
    <property type="molecule type" value="Genomic_DNA"/>
</dbReference>
<sequence length="120" mass="13861">MQEFTANLYSRAKNFLEAAVYNMKGGYYDISAILFSRAVYLALVAKLLDSGVEIPWYLDFDGLFRLLKKKLKIDVESEFSELLDAIRIHDCYSTPIEINEVEIKLLNEKVKDLFVKLNVT</sequence>
<evidence type="ECO:0000259" key="1">
    <source>
        <dbReference type="PROSITE" id="PS50910"/>
    </source>
</evidence>
<feature type="domain" description="HEPN" evidence="1">
    <location>
        <begin position="9"/>
        <end position="120"/>
    </location>
</feature>
<organism evidence="2 3">
    <name type="scientific">Acidianus hospitalis</name>
    <dbReference type="NCBI Taxonomy" id="563177"/>
    <lineage>
        <taxon>Archaea</taxon>
        <taxon>Thermoproteota</taxon>
        <taxon>Thermoprotei</taxon>
        <taxon>Sulfolobales</taxon>
        <taxon>Sulfolobaceae</taxon>
        <taxon>Acidianus</taxon>
    </lineage>
</organism>
<accession>A0A2T9X5A0</accession>
<evidence type="ECO:0000313" key="2">
    <source>
        <dbReference type="EMBL" id="PVU75222.1"/>
    </source>
</evidence>
<keyword evidence="2" id="KW-0238">DNA-binding</keyword>
<evidence type="ECO:0000313" key="3">
    <source>
        <dbReference type="Proteomes" id="UP000245638"/>
    </source>
</evidence>
<dbReference type="InterPro" id="IPR007842">
    <property type="entry name" value="HEPN_dom"/>
</dbReference>
<comment type="caution">
    <text evidence="2">The sequence shown here is derived from an EMBL/GenBank/DDBJ whole genome shotgun (WGS) entry which is preliminary data.</text>
</comment>
<dbReference type="GO" id="GO:0003677">
    <property type="term" value="F:DNA binding"/>
    <property type="evidence" value="ECO:0007669"/>
    <property type="project" value="UniProtKB-KW"/>
</dbReference>
<proteinExistence type="predicted"/>
<dbReference type="SUPFAM" id="SSF81593">
    <property type="entry name" value="Nucleotidyltransferase substrate binding subunit/domain"/>
    <property type="match status" value="1"/>
</dbReference>
<gene>
    <name evidence="2" type="ORF">DDW13_05275</name>
</gene>
<dbReference type="Pfam" id="PF05168">
    <property type="entry name" value="HEPN"/>
    <property type="match status" value="1"/>
</dbReference>
<dbReference type="Gene3D" id="1.20.120.330">
    <property type="entry name" value="Nucleotidyltransferases domain 2"/>
    <property type="match status" value="1"/>
</dbReference>
<reference evidence="2 3" key="1">
    <citation type="journal article" date="2015" name="Appl. Environ. Microbiol.">
        <title>Nanoarchaeota, Their Sulfolobales Host, and Nanoarchaeota Virus Distribution across Yellowstone National Park Hot Springs.</title>
        <authorList>
            <person name="Munson-McGee J.H."/>
            <person name="Field E.K."/>
            <person name="Bateson M."/>
            <person name="Rooney C."/>
            <person name="Stepanauskas R."/>
            <person name="Young M.J."/>
        </authorList>
    </citation>
    <scope>NUCLEOTIDE SEQUENCE [LARGE SCALE GENOMIC DNA]</scope>
    <source>
        <strain evidence="2">SCGC AC-742_N10</strain>
    </source>
</reference>
<dbReference type="Proteomes" id="UP000245638">
    <property type="component" value="Unassembled WGS sequence"/>
</dbReference>
<protein>
    <submittedName>
        <fullName evidence="2">DNA-binding protein</fullName>
    </submittedName>
</protein>
<dbReference type="PROSITE" id="PS50910">
    <property type="entry name" value="HEPN"/>
    <property type="match status" value="1"/>
</dbReference>
<dbReference type="AlphaFoldDB" id="A0A2T9X5A0"/>
<name>A0A2T9X5A0_9CREN</name>